<evidence type="ECO:0000313" key="2">
    <source>
        <dbReference type="Proteomes" id="UP000201040"/>
    </source>
</evidence>
<name>V9TN96_9VIRU</name>
<dbReference type="GeneID" id="18158316"/>
<accession>V9TN96</accession>
<evidence type="ECO:0000313" key="1">
    <source>
        <dbReference type="EMBL" id="AHC72192.1"/>
    </source>
</evidence>
<gene>
    <name evidence="1" type="primary">U2</name>
</gene>
<dbReference type="EMBL" id="KC978964">
    <property type="protein sequence ID" value="AHC72192.1"/>
    <property type="molecule type" value="Genomic_DNA"/>
</dbReference>
<reference evidence="1 2" key="1">
    <citation type="journal article" date="2014" name="J. Gen. Virol.">
        <title>Genome diversity and evidence of recombination and reassortment in nanoviruses from Europe.</title>
        <authorList>
            <person name="Grigoras I."/>
            <person name="Ginzo A.I."/>
            <person name="Martin D.P."/>
            <person name="Varsani A."/>
            <person name="Romero J."/>
            <person name="Mammadov A.Ch."/>
            <person name="Huseynova I.M."/>
            <person name="Aliyev J.A."/>
            <person name="Kheyr-Pour A."/>
            <person name="Huss H."/>
            <person name="Ziebell H."/>
            <person name="Timchenko T."/>
            <person name="Vetten H.J."/>
            <person name="Gronenborn B."/>
        </authorList>
    </citation>
    <scope>NUCLEOTIDE SEQUENCE [LARGE SCALE GENOMIC DNA]</scope>
    <source>
        <strain evidence="1">Bjuv_153</strain>
    </source>
</reference>
<dbReference type="RefSeq" id="YP_008997805.1">
    <property type="nucleotide sequence ID" value="NC_023307.1"/>
</dbReference>
<dbReference type="OrthoDB" id="20376at10239"/>
<proteinExistence type="predicted"/>
<dbReference type="KEGG" id="vg:18158316"/>
<protein>
    <submittedName>
        <fullName evidence="1">U2 protein</fullName>
    </submittedName>
</protein>
<organism evidence="1 2">
    <name type="scientific">Black medic leaf roll virus</name>
    <dbReference type="NCBI Taxonomy" id="2038729"/>
    <lineage>
        <taxon>Viruses</taxon>
        <taxon>Monodnaviria</taxon>
        <taxon>Shotokuvirae</taxon>
        <taxon>Cressdnaviricota</taxon>
        <taxon>Arfiviricetes</taxon>
        <taxon>Mulpavirales</taxon>
        <taxon>Nanoviridae</taxon>
        <taxon>Nanovirus</taxon>
        <taxon>Nanovirus medicagonis</taxon>
    </lineage>
</organism>
<keyword evidence="2" id="KW-1185">Reference proteome</keyword>
<sequence length="123" mass="14588">MVSESIQMLSRSEIAKLKEEQDVFWDSYHSYLRSNEDMLGQFCRRHGRRLKAYPKIPSYAPARWVLKYKTVYDVRVEDCKSCLSEQERRLVSNGSVREGLSDLYDYGNYRYQVYYSAPSCNKT</sequence>
<dbReference type="Proteomes" id="UP000201040">
    <property type="component" value="Genome"/>
</dbReference>